<feature type="compositionally biased region" description="Low complexity" evidence="1">
    <location>
        <begin position="117"/>
        <end position="131"/>
    </location>
</feature>
<evidence type="ECO:0000313" key="3">
    <source>
        <dbReference type="Proteomes" id="UP000626109"/>
    </source>
</evidence>
<proteinExistence type="predicted"/>
<protein>
    <submittedName>
        <fullName evidence="2">Uncharacterized protein</fullName>
    </submittedName>
</protein>
<evidence type="ECO:0000256" key="1">
    <source>
        <dbReference type="SAM" id="MobiDB-lite"/>
    </source>
</evidence>
<name>A0A813K1D0_POLGL</name>
<sequence>MDADLQEEPRRLPSVFAASSAADIAMLNRYYTPNIFAWSALGGGGGVQDDVSDLQLRVASRLRAREELLKQQELGTLWRLQREEMQEADHFLSAFDVQQRSRWEGQGPLEERPRPLAPAHAAASRSSSSSATCRPKVAHGAGPLPPRQFE</sequence>
<dbReference type="EMBL" id="CAJNNW010028062">
    <property type="protein sequence ID" value="CAE8694484.1"/>
    <property type="molecule type" value="Genomic_DNA"/>
</dbReference>
<organism evidence="2 3">
    <name type="scientific">Polarella glacialis</name>
    <name type="common">Dinoflagellate</name>
    <dbReference type="NCBI Taxonomy" id="89957"/>
    <lineage>
        <taxon>Eukaryota</taxon>
        <taxon>Sar</taxon>
        <taxon>Alveolata</taxon>
        <taxon>Dinophyceae</taxon>
        <taxon>Suessiales</taxon>
        <taxon>Suessiaceae</taxon>
        <taxon>Polarella</taxon>
    </lineage>
</organism>
<comment type="caution">
    <text evidence="2">The sequence shown here is derived from an EMBL/GenBank/DDBJ whole genome shotgun (WGS) entry which is preliminary data.</text>
</comment>
<reference evidence="2" key="1">
    <citation type="submission" date="2021-02" db="EMBL/GenBank/DDBJ databases">
        <authorList>
            <person name="Dougan E. K."/>
            <person name="Rhodes N."/>
            <person name="Thang M."/>
            <person name="Chan C."/>
        </authorList>
    </citation>
    <scope>NUCLEOTIDE SEQUENCE</scope>
</reference>
<evidence type="ECO:0000313" key="2">
    <source>
        <dbReference type="EMBL" id="CAE8694484.1"/>
    </source>
</evidence>
<dbReference type="AlphaFoldDB" id="A0A813K1D0"/>
<gene>
    <name evidence="2" type="ORF">PGLA2088_LOCUS28881</name>
</gene>
<feature type="compositionally biased region" description="Basic and acidic residues" evidence="1">
    <location>
        <begin position="102"/>
        <end position="114"/>
    </location>
</feature>
<accession>A0A813K1D0</accession>
<dbReference type="Proteomes" id="UP000626109">
    <property type="component" value="Unassembled WGS sequence"/>
</dbReference>
<feature type="region of interest" description="Disordered" evidence="1">
    <location>
        <begin position="102"/>
        <end position="150"/>
    </location>
</feature>
<feature type="non-terminal residue" evidence="2">
    <location>
        <position position="150"/>
    </location>
</feature>